<keyword evidence="1" id="KW-0812">Transmembrane</keyword>
<evidence type="ECO:0000313" key="3">
    <source>
        <dbReference type="Proteomes" id="UP000326565"/>
    </source>
</evidence>
<evidence type="ECO:0000313" key="2">
    <source>
        <dbReference type="EMBL" id="KAB8075660.1"/>
    </source>
</evidence>
<dbReference type="Proteomes" id="UP000326565">
    <property type="component" value="Unassembled WGS sequence"/>
</dbReference>
<proteinExistence type="predicted"/>
<reference evidence="2 3" key="1">
    <citation type="submission" date="2019-04" db="EMBL/GenBank/DDBJ databases">
        <title>Friends and foes A comparative genomics study of 23 Aspergillus species from section Flavi.</title>
        <authorList>
            <consortium name="DOE Joint Genome Institute"/>
            <person name="Kjaerbolling I."/>
            <person name="Vesth T."/>
            <person name="Frisvad J.C."/>
            <person name="Nybo J.L."/>
            <person name="Theobald S."/>
            <person name="Kildgaard S."/>
            <person name="Isbrandt T."/>
            <person name="Kuo A."/>
            <person name="Sato A."/>
            <person name="Lyhne E.K."/>
            <person name="Kogle M.E."/>
            <person name="Wiebenga A."/>
            <person name="Kun R.S."/>
            <person name="Lubbers R.J."/>
            <person name="Makela M.R."/>
            <person name="Barry K."/>
            <person name="Chovatia M."/>
            <person name="Clum A."/>
            <person name="Daum C."/>
            <person name="Haridas S."/>
            <person name="He G."/>
            <person name="LaButti K."/>
            <person name="Lipzen A."/>
            <person name="Mondo S."/>
            <person name="Riley R."/>
            <person name="Salamov A."/>
            <person name="Simmons B.A."/>
            <person name="Magnuson J.K."/>
            <person name="Henrissat B."/>
            <person name="Mortensen U.H."/>
            <person name="Larsen T.O."/>
            <person name="Devries R.P."/>
            <person name="Grigoriev I.V."/>
            <person name="Machida M."/>
            <person name="Baker S.E."/>
            <person name="Andersen M.R."/>
        </authorList>
    </citation>
    <scope>NUCLEOTIDE SEQUENCE [LARGE SCALE GENOMIC DNA]</scope>
    <source>
        <strain evidence="2 3">CBS 151.66</strain>
    </source>
</reference>
<name>A0A5N5X8L7_9EURO</name>
<gene>
    <name evidence="2" type="ORF">BDV29DRAFT_171560</name>
</gene>
<sequence length="63" mass="7407">MGTSVHIYQTIGFLIFFFPFDALNPNRCMHVADNGRCWKYLIAINGDVMRNRKFDCKQLHRKG</sequence>
<dbReference type="AlphaFoldDB" id="A0A5N5X8L7"/>
<dbReference type="EMBL" id="ML732191">
    <property type="protein sequence ID" value="KAB8075660.1"/>
    <property type="molecule type" value="Genomic_DNA"/>
</dbReference>
<organism evidence="2 3">
    <name type="scientific">Aspergillus leporis</name>
    <dbReference type="NCBI Taxonomy" id="41062"/>
    <lineage>
        <taxon>Eukaryota</taxon>
        <taxon>Fungi</taxon>
        <taxon>Dikarya</taxon>
        <taxon>Ascomycota</taxon>
        <taxon>Pezizomycotina</taxon>
        <taxon>Eurotiomycetes</taxon>
        <taxon>Eurotiomycetidae</taxon>
        <taxon>Eurotiales</taxon>
        <taxon>Aspergillaceae</taxon>
        <taxon>Aspergillus</taxon>
        <taxon>Aspergillus subgen. Circumdati</taxon>
    </lineage>
</organism>
<feature type="transmembrane region" description="Helical" evidence="1">
    <location>
        <begin position="6"/>
        <end position="23"/>
    </location>
</feature>
<accession>A0A5N5X8L7</accession>
<keyword evidence="1" id="KW-1133">Transmembrane helix</keyword>
<protein>
    <submittedName>
        <fullName evidence="2">Uncharacterized protein</fullName>
    </submittedName>
</protein>
<keyword evidence="3" id="KW-1185">Reference proteome</keyword>
<keyword evidence="1" id="KW-0472">Membrane</keyword>
<evidence type="ECO:0000256" key="1">
    <source>
        <dbReference type="SAM" id="Phobius"/>
    </source>
</evidence>